<name>A0A557XRI4_9MYCO</name>
<protein>
    <submittedName>
        <fullName evidence="1">Uncharacterized protein</fullName>
    </submittedName>
</protein>
<proteinExistence type="predicted"/>
<dbReference type="RefSeq" id="WP_144952457.1">
    <property type="nucleotide sequence ID" value="NZ_VMQU01000052.1"/>
</dbReference>
<accession>A0A557XRI4</accession>
<gene>
    <name evidence="1" type="ORF">FPZ47_13740</name>
</gene>
<comment type="caution">
    <text evidence="1">The sequence shown here is derived from an EMBL/GenBank/DDBJ whole genome shotgun (WGS) entry which is preliminary data.</text>
</comment>
<evidence type="ECO:0000313" key="1">
    <source>
        <dbReference type="EMBL" id="TVS88548.1"/>
    </source>
</evidence>
<dbReference type="InterPro" id="IPR045730">
    <property type="entry name" value="DUF6084"/>
</dbReference>
<keyword evidence="2" id="KW-1185">Reference proteome</keyword>
<sequence length="221" mass="24468">MTEQPIDVAFAVHDVAPEPYSVTPVLTARVGITAGGPDAHTGTVHAIALRCQVRIEPLRRSYSDAEAAGLLDLFGGRERWADTQRTFLWQHCAAMVPGFAGHTTMTLALDCTYDFEVTAAKYAHALRDGALPLQFLFSGTMFVKNDRGFSVQQVPWDCECRHDMPVAVWRELIAQHYPDTGWVRLSHETVAALARYKSARGLLDLDRAVTSLLDAEREAAR</sequence>
<evidence type="ECO:0000313" key="2">
    <source>
        <dbReference type="Proteomes" id="UP000320513"/>
    </source>
</evidence>
<reference evidence="1 2" key="1">
    <citation type="submission" date="2019-07" db="EMBL/GenBank/DDBJ databases">
        <title>New Mycobacterium species.</title>
        <authorList>
            <person name="Tortoli E."/>
            <person name="Ghielmetti G."/>
            <person name="Friedel U."/>
            <person name="Trovato A."/>
        </authorList>
    </citation>
    <scope>NUCLEOTIDE SEQUENCE [LARGE SCALE GENOMIC DNA]</scope>
    <source>
        <strain evidence="1 2">16-83</strain>
    </source>
</reference>
<dbReference type="Proteomes" id="UP000320513">
    <property type="component" value="Unassembled WGS sequence"/>
</dbReference>
<organism evidence="1 2">
    <name type="scientific">Mycobacterium helveticum</name>
    <dbReference type="NCBI Taxonomy" id="2592811"/>
    <lineage>
        <taxon>Bacteria</taxon>
        <taxon>Bacillati</taxon>
        <taxon>Actinomycetota</taxon>
        <taxon>Actinomycetes</taxon>
        <taxon>Mycobacteriales</taxon>
        <taxon>Mycobacteriaceae</taxon>
        <taxon>Mycobacterium</taxon>
    </lineage>
</organism>
<dbReference type="Pfam" id="PF19562">
    <property type="entry name" value="DUF6084"/>
    <property type="match status" value="1"/>
</dbReference>
<dbReference type="OrthoDB" id="115056at2"/>
<dbReference type="EMBL" id="VMQU01000052">
    <property type="protein sequence ID" value="TVS88548.1"/>
    <property type="molecule type" value="Genomic_DNA"/>
</dbReference>
<dbReference type="AlphaFoldDB" id="A0A557XRI4"/>